<keyword evidence="2 7" id="KW-0396">Initiation factor</keyword>
<dbReference type="InterPro" id="IPR001288">
    <property type="entry name" value="Translation_initiation_fac_3"/>
</dbReference>
<sequence length="301" mass="33727">MSAFRLSWVLGQVGLTLRRRPSSVSPLAAVLVHHTRQDQLTICRCLWNFTSISPRNTAAFSTQVTGSGDDEQTEEKPKKTKIKQDPRARQTFSSVGRKIHHRRLLLLSDTGENLGTFHRADVIRMMEEKQMKLVAVNETADPPVFKLMTGKQIHEEQMKLREKTKNKTGPVQMKELTLSSDIGAGDLNTKLRQISAWLDKKHHVRVTLRRRHYGGVDDIQPLDKSLEVMLSKLDILFGYVSPPRVIKEGRAASSVIRLPSEKEKRAAMATSASTGTTTTSRDTPLSTSTAKGSEEKETDTK</sequence>
<dbReference type="RefSeq" id="XP_012675149.1">
    <property type="nucleotide sequence ID" value="XM_012819695.2"/>
</dbReference>
<evidence type="ECO:0000256" key="1">
    <source>
        <dbReference type="ARBA" id="ARBA00005439"/>
    </source>
</evidence>
<dbReference type="OrthoDB" id="21573at2759"/>
<organism evidence="6 7">
    <name type="scientific">Clupea harengus</name>
    <name type="common">Atlantic herring</name>
    <dbReference type="NCBI Taxonomy" id="7950"/>
    <lineage>
        <taxon>Eukaryota</taxon>
        <taxon>Metazoa</taxon>
        <taxon>Chordata</taxon>
        <taxon>Craniata</taxon>
        <taxon>Vertebrata</taxon>
        <taxon>Euteleostomi</taxon>
        <taxon>Actinopterygii</taxon>
        <taxon>Neopterygii</taxon>
        <taxon>Teleostei</taxon>
        <taxon>Clupei</taxon>
        <taxon>Clupeiformes</taxon>
        <taxon>Clupeoidei</taxon>
        <taxon>Clupeidae</taxon>
        <taxon>Clupea</taxon>
    </lineage>
</organism>
<dbReference type="GO" id="GO:0070124">
    <property type="term" value="P:mitochondrial translational initiation"/>
    <property type="evidence" value="ECO:0007669"/>
    <property type="project" value="TreeGrafter"/>
</dbReference>
<dbReference type="PANTHER" id="PTHR10938:SF0">
    <property type="entry name" value="TRANSLATION INITIATION FACTOR IF-3, MITOCHONDRIAL"/>
    <property type="match status" value="1"/>
</dbReference>
<dbReference type="InterPro" id="IPR036788">
    <property type="entry name" value="T_IF-3_C_sf"/>
</dbReference>
<feature type="domain" description="Translation initiation factor 3 N-terminal" evidence="5">
    <location>
        <begin position="95"/>
        <end position="163"/>
    </location>
</feature>
<name>A0A6P3VLK2_CLUHA</name>
<feature type="compositionally biased region" description="Low complexity" evidence="4">
    <location>
        <begin position="267"/>
        <end position="289"/>
    </location>
</feature>
<dbReference type="SUPFAM" id="SSF54364">
    <property type="entry name" value="Translation initiation factor IF3, N-terminal domain"/>
    <property type="match status" value="1"/>
</dbReference>
<feature type="region of interest" description="Disordered" evidence="4">
    <location>
        <begin position="261"/>
        <end position="301"/>
    </location>
</feature>
<dbReference type="GeneID" id="105893304"/>
<evidence type="ECO:0000256" key="3">
    <source>
        <dbReference type="ARBA" id="ARBA00022917"/>
    </source>
</evidence>
<dbReference type="InterPro" id="IPR019814">
    <property type="entry name" value="Translation_initiation_fac_3_N"/>
</dbReference>
<dbReference type="GO" id="GO:0032790">
    <property type="term" value="P:ribosome disassembly"/>
    <property type="evidence" value="ECO:0007669"/>
    <property type="project" value="TreeGrafter"/>
</dbReference>
<dbReference type="KEGG" id="char:105893304"/>
<dbReference type="Pfam" id="PF05198">
    <property type="entry name" value="IF3_N"/>
    <property type="match status" value="1"/>
</dbReference>
<evidence type="ECO:0000256" key="4">
    <source>
        <dbReference type="SAM" id="MobiDB-lite"/>
    </source>
</evidence>
<evidence type="ECO:0000313" key="6">
    <source>
        <dbReference type="Proteomes" id="UP000515152"/>
    </source>
</evidence>
<dbReference type="GO" id="GO:0005739">
    <property type="term" value="C:mitochondrion"/>
    <property type="evidence" value="ECO:0007669"/>
    <property type="project" value="TreeGrafter"/>
</dbReference>
<gene>
    <name evidence="7" type="primary">mtif3</name>
</gene>
<dbReference type="PANTHER" id="PTHR10938">
    <property type="entry name" value="TRANSLATION INITIATION FACTOR IF-3"/>
    <property type="match status" value="1"/>
</dbReference>
<feature type="compositionally biased region" description="Basic and acidic residues" evidence="4">
    <location>
        <begin position="74"/>
        <end position="88"/>
    </location>
</feature>
<protein>
    <submittedName>
        <fullName evidence="7">Translation initiation factor IF-3, mitochondrial</fullName>
    </submittedName>
</protein>
<dbReference type="GO" id="GO:0043022">
    <property type="term" value="F:ribosome binding"/>
    <property type="evidence" value="ECO:0007669"/>
    <property type="project" value="TreeGrafter"/>
</dbReference>
<dbReference type="CTD" id="219402"/>
<dbReference type="AlphaFoldDB" id="A0A6P3VLK2"/>
<evidence type="ECO:0000313" key="7">
    <source>
        <dbReference type="RefSeq" id="XP_012675149.1"/>
    </source>
</evidence>
<accession>A0A6P3VLK2</accession>
<dbReference type="SUPFAM" id="SSF55200">
    <property type="entry name" value="Translation initiation factor IF3, C-terminal domain"/>
    <property type="match status" value="1"/>
</dbReference>
<feature type="region of interest" description="Disordered" evidence="4">
    <location>
        <begin position="60"/>
        <end position="94"/>
    </location>
</feature>
<keyword evidence="6" id="KW-1185">Reference proteome</keyword>
<dbReference type="GO" id="GO:0003743">
    <property type="term" value="F:translation initiation factor activity"/>
    <property type="evidence" value="ECO:0007669"/>
    <property type="project" value="UniProtKB-KW"/>
</dbReference>
<comment type="similarity">
    <text evidence="1">Belongs to the IF-3 family.</text>
</comment>
<keyword evidence="3" id="KW-0648">Protein biosynthesis</keyword>
<evidence type="ECO:0000259" key="5">
    <source>
        <dbReference type="Pfam" id="PF05198"/>
    </source>
</evidence>
<dbReference type="Gene3D" id="3.30.110.10">
    <property type="entry name" value="Translation initiation factor 3 (IF-3), C-terminal domain"/>
    <property type="match status" value="1"/>
</dbReference>
<reference evidence="7" key="1">
    <citation type="submission" date="2025-08" db="UniProtKB">
        <authorList>
            <consortium name="RefSeq"/>
        </authorList>
    </citation>
    <scope>IDENTIFICATION</scope>
</reference>
<proteinExistence type="inferred from homology"/>
<dbReference type="InterPro" id="IPR036787">
    <property type="entry name" value="T_IF-3_N_sf"/>
</dbReference>
<feature type="compositionally biased region" description="Basic and acidic residues" evidence="4">
    <location>
        <begin position="292"/>
        <end position="301"/>
    </location>
</feature>
<dbReference type="FunFam" id="3.10.20.80:FF:000002">
    <property type="entry name" value="Mitochondrial translational initiation factor 3"/>
    <property type="match status" value="1"/>
</dbReference>
<dbReference type="Gene3D" id="3.10.20.80">
    <property type="entry name" value="Translation initiation factor 3 (IF-3), N-terminal domain"/>
    <property type="match status" value="1"/>
</dbReference>
<dbReference type="NCBIfam" id="TIGR00168">
    <property type="entry name" value="infC"/>
    <property type="match status" value="1"/>
</dbReference>
<dbReference type="Proteomes" id="UP000515152">
    <property type="component" value="Chromosome 21"/>
</dbReference>
<evidence type="ECO:0000256" key="2">
    <source>
        <dbReference type="ARBA" id="ARBA00022540"/>
    </source>
</evidence>